<evidence type="ECO:0000313" key="3">
    <source>
        <dbReference type="Proteomes" id="UP000644140"/>
    </source>
</evidence>
<proteinExistence type="predicted"/>
<feature type="domain" description="DUF7832" evidence="1">
    <location>
        <begin position="3"/>
        <end position="115"/>
    </location>
</feature>
<dbReference type="Pfam" id="PF25191">
    <property type="entry name" value="DUF7832"/>
    <property type="match status" value="1"/>
</dbReference>
<reference evidence="2" key="1">
    <citation type="submission" date="2022-02" db="EMBL/GenBank/DDBJ databases">
        <title>Characterization of Tn125 harboring carbapenem-resistant Acinetobacter bereziniae clinical isolates.</title>
        <authorList>
            <person name="Wong N.-K."/>
            <person name="Pan Q."/>
        </authorList>
    </citation>
    <scope>NUCLEOTIDE SEQUENCE</scope>
    <source>
        <strain evidence="2">GD03393</strain>
    </source>
</reference>
<dbReference type="Proteomes" id="UP000644140">
    <property type="component" value="Chromosome"/>
</dbReference>
<dbReference type="InterPro" id="IPR057154">
    <property type="entry name" value="DUF7832"/>
</dbReference>
<name>A0A3S0AKC2_ACIBZ</name>
<organism evidence="2 3">
    <name type="scientific">Acinetobacter bereziniae</name>
    <name type="common">Acinetobacter genomosp. 10</name>
    <dbReference type="NCBI Taxonomy" id="106648"/>
    <lineage>
        <taxon>Bacteria</taxon>
        <taxon>Pseudomonadati</taxon>
        <taxon>Pseudomonadota</taxon>
        <taxon>Gammaproteobacteria</taxon>
        <taxon>Moraxellales</taxon>
        <taxon>Moraxellaceae</taxon>
        <taxon>Acinetobacter</taxon>
    </lineage>
</organism>
<evidence type="ECO:0000313" key="2">
    <source>
        <dbReference type="EMBL" id="UUN96822.1"/>
    </source>
</evidence>
<gene>
    <name evidence="2" type="ORF">I9054_015790</name>
</gene>
<protein>
    <recommendedName>
        <fullName evidence="1">DUF7832 domain-containing protein</fullName>
    </recommendedName>
</protein>
<sequence length="142" mass="17070">MAIDRIDWHAESAEQAGFPYKNGGTHIGMYLAWMINHYLEGEFHQEESETELEQVRTRQMTGLQFLTDMCDEKFWEEDLNEEGFEFTQVYYESHQYFKDYDETLVYSKGLTETYAVEDTWENYDLIAAVISQKYQQWKQNRP</sequence>
<dbReference type="EMBL" id="CP092085">
    <property type="protein sequence ID" value="UUN96822.1"/>
    <property type="molecule type" value="Genomic_DNA"/>
</dbReference>
<accession>A0A3S0AKC2</accession>
<dbReference type="RefSeq" id="WP_058971503.1">
    <property type="nucleotide sequence ID" value="NZ_BKMA01000067.1"/>
</dbReference>
<evidence type="ECO:0000259" key="1">
    <source>
        <dbReference type="Pfam" id="PF25191"/>
    </source>
</evidence>
<dbReference type="AlphaFoldDB" id="A0A3S0AKC2"/>